<protein>
    <submittedName>
        <fullName evidence="4">Uncharacterized protein</fullName>
    </submittedName>
</protein>
<feature type="region of interest" description="Disordered" evidence="1">
    <location>
        <begin position="244"/>
        <end position="299"/>
    </location>
</feature>
<feature type="signal peptide" evidence="3">
    <location>
        <begin position="1"/>
        <end position="21"/>
    </location>
</feature>
<evidence type="ECO:0000256" key="2">
    <source>
        <dbReference type="SAM" id="Phobius"/>
    </source>
</evidence>
<evidence type="ECO:0000313" key="5">
    <source>
        <dbReference type="Proteomes" id="UP000644548"/>
    </source>
</evidence>
<comment type="caution">
    <text evidence="4">The sequence shown here is derived from an EMBL/GenBank/DDBJ whole genome shotgun (WGS) entry which is preliminary data.</text>
</comment>
<feature type="transmembrane region" description="Helical" evidence="2">
    <location>
        <begin position="440"/>
        <end position="462"/>
    </location>
</feature>
<feature type="transmembrane region" description="Helical" evidence="2">
    <location>
        <begin position="404"/>
        <end position="428"/>
    </location>
</feature>
<sequence length="535" mass="54587">MNLRRAGLAWVVTALLGAAGAQNLTAYGALASNLDGAVQARAQSAEAALNRLDAAGKALDDLAPTLRNQQIVSGLRDALSRSRAALARTPAELEAQVQLARGLMRKALYDQSLVALGEQPANADAQLRVLSREFGLTGEAAQALATDARAGRLERTAWRLQRAAVQKVSASLQATQATQTTASYVNLARATGWFTVVQDSSSAGTLKLSQFGDALRQLTGGDTAALGTSLTTLRQGTRTFAQALTTPPSATGTPPATPAPAQPSPPSTSQNPATTPGTAGTGTGSTTPPTSGAGTTRSSGTEAVYAALGRALAATGHADGARARTALQEAATLLGRTGTPLRDTTAFQALQGGLESAQNRAALRPSDVQALISGLANAEQAAQGEPVSALDRTSLGTAGWFSGWLRALVFLLLGLGVAAPLYLLNLAFGGRNVYWRAITGGLILLLLPLFLEGVFGFLGAIGDATSAGALAGLTNVTLSQGAYALPFWALLAAGALGLLAFGFRGLCVQFGLMGSAGGSGHTTVHHTVIDWDEDV</sequence>
<dbReference type="EMBL" id="BMQN01000008">
    <property type="protein sequence ID" value="GGS00755.1"/>
    <property type="molecule type" value="Genomic_DNA"/>
</dbReference>
<feature type="compositionally biased region" description="Low complexity" evidence="1">
    <location>
        <begin position="267"/>
        <end position="299"/>
    </location>
</feature>
<name>A0ABQ2S8N1_9DEIO</name>
<keyword evidence="5" id="KW-1185">Reference proteome</keyword>
<keyword evidence="2" id="KW-1133">Transmembrane helix</keyword>
<feature type="transmembrane region" description="Helical" evidence="2">
    <location>
        <begin position="482"/>
        <end position="503"/>
    </location>
</feature>
<feature type="chain" id="PRO_5047124302" evidence="3">
    <location>
        <begin position="22"/>
        <end position="535"/>
    </location>
</feature>
<keyword evidence="2" id="KW-0812">Transmembrane</keyword>
<accession>A0ABQ2S8N1</accession>
<evidence type="ECO:0000313" key="4">
    <source>
        <dbReference type="EMBL" id="GGS00755.1"/>
    </source>
</evidence>
<feature type="compositionally biased region" description="Low complexity" evidence="1">
    <location>
        <begin position="245"/>
        <end position="254"/>
    </location>
</feature>
<evidence type="ECO:0000256" key="3">
    <source>
        <dbReference type="SAM" id="SignalP"/>
    </source>
</evidence>
<reference evidence="5" key="1">
    <citation type="journal article" date="2019" name="Int. J. Syst. Evol. Microbiol.">
        <title>The Global Catalogue of Microorganisms (GCM) 10K type strain sequencing project: providing services to taxonomists for standard genome sequencing and annotation.</title>
        <authorList>
            <consortium name="The Broad Institute Genomics Platform"/>
            <consortium name="The Broad Institute Genome Sequencing Center for Infectious Disease"/>
            <person name="Wu L."/>
            <person name="Ma J."/>
        </authorList>
    </citation>
    <scope>NUCLEOTIDE SEQUENCE [LARGE SCALE GENOMIC DNA]</scope>
    <source>
        <strain evidence="5">JCM 31405</strain>
    </source>
</reference>
<dbReference type="RefSeq" id="WP_229783996.1">
    <property type="nucleotide sequence ID" value="NZ_BMQN01000008.1"/>
</dbReference>
<proteinExistence type="predicted"/>
<organism evidence="4 5">
    <name type="scientific">Deinococcus sedimenti</name>
    <dbReference type="NCBI Taxonomy" id="1867090"/>
    <lineage>
        <taxon>Bacteria</taxon>
        <taxon>Thermotogati</taxon>
        <taxon>Deinococcota</taxon>
        <taxon>Deinococci</taxon>
        <taxon>Deinococcales</taxon>
        <taxon>Deinococcaceae</taxon>
        <taxon>Deinococcus</taxon>
    </lineage>
</organism>
<gene>
    <name evidence="4" type="ORF">GCM10008960_29350</name>
</gene>
<keyword evidence="2" id="KW-0472">Membrane</keyword>
<feature type="compositionally biased region" description="Pro residues" evidence="1">
    <location>
        <begin position="255"/>
        <end position="266"/>
    </location>
</feature>
<dbReference type="Proteomes" id="UP000644548">
    <property type="component" value="Unassembled WGS sequence"/>
</dbReference>
<evidence type="ECO:0000256" key="1">
    <source>
        <dbReference type="SAM" id="MobiDB-lite"/>
    </source>
</evidence>
<keyword evidence="3" id="KW-0732">Signal</keyword>